<dbReference type="Pfam" id="PF02913">
    <property type="entry name" value="FAD-oxidase_C"/>
    <property type="match status" value="1"/>
</dbReference>
<keyword evidence="4" id="KW-0274">FAD</keyword>
<proteinExistence type="predicted"/>
<organism evidence="9 10">
    <name type="scientific">Paraburkholderia phenazinium</name>
    <dbReference type="NCBI Taxonomy" id="60549"/>
    <lineage>
        <taxon>Bacteria</taxon>
        <taxon>Pseudomonadati</taxon>
        <taxon>Pseudomonadota</taxon>
        <taxon>Betaproteobacteria</taxon>
        <taxon>Burkholderiales</taxon>
        <taxon>Burkholderiaceae</taxon>
        <taxon>Paraburkholderia</taxon>
    </lineage>
</organism>
<keyword evidence="2" id="KW-0285">Flavoprotein</keyword>
<dbReference type="SUPFAM" id="SSF56176">
    <property type="entry name" value="FAD-binding/transporter-associated domain-like"/>
    <property type="match status" value="1"/>
</dbReference>
<dbReference type="PANTHER" id="PTHR11748">
    <property type="entry name" value="D-LACTATE DEHYDROGENASE"/>
    <property type="match status" value="1"/>
</dbReference>
<dbReference type="InterPro" id="IPR004017">
    <property type="entry name" value="Cys_rich_dom"/>
</dbReference>
<dbReference type="InterPro" id="IPR017896">
    <property type="entry name" value="4Fe4S_Fe-S-bd"/>
</dbReference>
<reference evidence="9 10" key="1">
    <citation type="submission" date="2016-11" db="EMBL/GenBank/DDBJ databases">
        <authorList>
            <person name="Jaros S."/>
            <person name="Januszkiewicz K."/>
            <person name="Wedrychowicz H."/>
        </authorList>
    </citation>
    <scope>NUCLEOTIDE SEQUENCE [LARGE SCALE GENOMIC DNA]</scope>
    <source>
        <strain evidence="9 10">GAS86</strain>
    </source>
</reference>
<dbReference type="InterPro" id="IPR016171">
    <property type="entry name" value="Vanillyl_alc_oxidase_C-sub2"/>
</dbReference>
<evidence type="ECO:0000256" key="5">
    <source>
        <dbReference type="ARBA" id="ARBA00023002"/>
    </source>
</evidence>
<dbReference type="PROSITE" id="PS00198">
    <property type="entry name" value="4FE4S_FER_1"/>
    <property type="match status" value="1"/>
</dbReference>
<keyword evidence="7" id="KW-0411">Iron-sulfur</keyword>
<accession>A0A1N6JFJ7</accession>
<evidence type="ECO:0000313" key="10">
    <source>
        <dbReference type="Proteomes" id="UP000184693"/>
    </source>
</evidence>
<dbReference type="SUPFAM" id="SSF46548">
    <property type="entry name" value="alpha-helical ferredoxin"/>
    <property type="match status" value="1"/>
</dbReference>
<dbReference type="InterPro" id="IPR016164">
    <property type="entry name" value="FAD-linked_Oxase-like_C"/>
</dbReference>
<evidence type="ECO:0000256" key="4">
    <source>
        <dbReference type="ARBA" id="ARBA00022827"/>
    </source>
</evidence>
<keyword evidence="5" id="KW-0560">Oxidoreductase</keyword>
<evidence type="ECO:0000256" key="1">
    <source>
        <dbReference type="ARBA" id="ARBA00001974"/>
    </source>
</evidence>
<evidence type="ECO:0000256" key="2">
    <source>
        <dbReference type="ARBA" id="ARBA00022630"/>
    </source>
</evidence>
<dbReference type="GO" id="GO:0008720">
    <property type="term" value="F:D-lactate dehydrogenase (NAD+) activity"/>
    <property type="evidence" value="ECO:0007669"/>
    <property type="project" value="TreeGrafter"/>
</dbReference>
<dbReference type="InterPro" id="IPR016167">
    <property type="entry name" value="FAD-bd_PCMH_sub1"/>
</dbReference>
<keyword evidence="3" id="KW-0479">Metal-binding</keyword>
<dbReference type="Gene3D" id="3.30.465.10">
    <property type="match status" value="1"/>
</dbReference>
<dbReference type="GO" id="GO:0046872">
    <property type="term" value="F:metal ion binding"/>
    <property type="evidence" value="ECO:0007669"/>
    <property type="project" value="UniProtKB-KW"/>
</dbReference>
<evidence type="ECO:0000256" key="6">
    <source>
        <dbReference type="ARBA" id="ARBA00023004"/>
    </source>
</evidence>
<evidence type="ECO:0000256" key="3">
    <source>
        <dbReference type="ARBA" id="ARBA00022723"/>
    </source>
</evidence>
<dbReference type="SUPFAM" id="SSF55103">
    <property type="entry name" value="FAD-linked oxidases, C-terminal domain"/>
    <property type="match status" value="1"/>
</dbReference>
<dbReference type="GO" id="GO:0071949">
    <property type="term" value="F:FAD binding"/>
    <property type="evidence" value="ECO:0007669"/>
    <property type="project" value="InterPro"/>
</dbReference>
<dbReference type="GO" id="GO:0051536">
    <property type="term" value="F:iron-sulfur cluster binding"/>
    <property type="evidence" value="ECO:0007669"/>
    <property type="project" value="UniProtKB-KW"/>
</dbReference>
<dbReference type="Pfam" id="PF02754">
    <property type="entry name" value="CCG"/>
    <property type="match status" value="2"/>
</dbReference>
<dbReference type="Pfam" id="PF01565">
    <property type="entry name" value="FAD_binding_4"/>
    <property type="match status" value="1"/>
</dbReference>
<dbReference type="Pfam" id="PF13183">
    <property type="entry name" value="Fer4_8"/>
    <property type="match status" value="1"/>
</dbReference>
<dbReference type="InterPro" id="IPR004113">
    <property type="entry name" value="FAD-bd_oxidored_4_C"/>
</dbReference>
<sequence>MESSTDETRVKATGTPSVATPFRGTAAVMQSLEADLRQHVRGEVRFDQASKALYSSDASNYRQVPLAVVVPANVDDLVATVTVCRRNDVPFLPRGGGTSQNGQCVNVAVVADASKYVNRVVSVDPVARTAIVEPGVVCDTLRDAAEQHGLTFAPDPATHSRCTLGGMIANNSCGAHSVMAGKTVENIEALEIVTYDGARFWVGPTQDDELERIIAAGGRQGEIYAALKQLRDAYADLIRAKFPQIKRRVSGFNLDQLLPENGFNVARALVGTEGTCAITLQAKVRLVKSPAKRVLLTLGFTDIFTAADAVPHFMHCGPIAIEGLDRAIIRGLQARGLKRDEIALLPAGDAWVVLEFGADTHDEAVLQARAAAEYFASGAAGSDVSMVLVEDRALQAKVWSIRETGASAVALSVDPARPDPIVGWEDAAVDPLRLGDYLRAFQAMVDRYGYETSLYGHFGDGCVHARITFDLRTAEGIATWRGFLREAAELVVEFGGSLSGEHGDGQAKAEFLPIMYGPELMQAMEQFKAIWDPANRLNPGKVVHAYRADENLRMGPAYRTVTLQTRLTFASQEGDGFQRAVERCIGMGKCRSLEGGTMCPSYRATREEKYSTRGRAHLFWEMLQGEVIKDGWQSREIKEALDTCLACKGCKSDCPTHTDMATYKAEFLSHYYETNRRPRQAMLMGRIGEWAPIAARFPRLANFMTSAPGLASLGKWMAGVAQARELPKFAKQTYRERARLAAFDLGLSEAAPPKPAAPKPVARKVILWVDTFSDHFSPEIAEAAADVLTQLGWQVVLPENRLCCGRPLYDFGLLDRARQLLVNVLDDLADDIAAGVPLVGLEPGCLSVFKDELLKQLPDHAQAKRLSAQTFLFSDFVVREPYDWPRLDAEVVVHGHCHQKALFGMQGDTALLERLGVKWKLLDTGCCGMAGSFGFNAEHHELSEKIGEDKLFPAIRGAAAQTIVLTNGFSCREQIEHGTGRHALHIAQLAQRALLKRGAVHAATRAAPISSPNQPLLVECPRWSPSRVLRHLHR</sequence>
<dbReference type="PROSITE" id="PS51387">
    <property type="entry name" value="FAD_PCMH"/>
    <property type="match status" value="1"/>
</dbReference>
<dbReference type="AlphaFoldDB" id="A0A1N6JFJ7"/>
<dbReference type="InterPro" id="IPR016169">
    <property type="entry name" value="FAD-bd_PCMH_sub2"/>
</dbReference>
<dbReference type="Gene3D" id="3.30.43.10">
    <property type="entry name" value="Uridine Diphospho-n-acetylenolpyruvylglucosamine Reductase, domain 2"/>
    <property type="match status" value="1"/>
</dbReference>
<dbReference type="EMBL" id="FSRM01000002">
    <property type="protein sequence ID" value="SIO42997.1"/>
    <property type="molecule type" value="Genomic_DNA"/>
</dbReference>
<dbReference type="PANTHER" id="PTHR11748:SF119">
    <property type="entry name" value="D-2-HYDROXYGLUTARATE DEHYDROGENASE"/>
    <property type="match status" value="1"/>
</dbReference>
<name>A0A1N6JFJ7_9BURK</name>
<dbReference type="InterPro" id="IPR006094">
    <property type="entry name" value="Oxid_FAD_bind_N"/>
</dbReference>
<dbReference type="Gene3D" id="1.10.45.10">
    <property type="entry name" value="Vanillyl-alcohol Oxidase, Chain A, domain 4"/>
    <property type="match status" value="1"/>
</dbReference>
<protein>
    <submittedName>
        <fullName evidence="9">FAD/FMN-containing dehydrogenase</fullName>
    </submittedName>
</protein>
<keyword evidence="6" id="KW-0408">Iron</keyword>
<comment type="cofactor">
    <cofactor evidence="1">
        <name>FAD</name>
        <dbReference type="ChEBI" id="CHEBI:57692"/>
    </cofactor>
</comment>
<evidence type="ECO:0000259" key="8">
    <source>
        <dbReference type="PROSITE" id="PS51387"/>
    </source>
</evidence>
<dbReference type="GO" id="GO:1903457">
    <property type="term" value="P:lactate catabolic process"/>
    <property type="evidence" value="ECO:0007669"/>
    <property type="project" value="TreeGrafter"/>
</dbReference>
<dbReference type="GO" id="GO:0004458">
    <property type="term" value="F:D-lactate dehydrogenase (cytochrome) activity"/>
    <property type="evidence" value="ECO:0007669"/>
    <property type="project" value="TreeGrafter"/>
</dbReference>
<evidence type="ECO:0000313" key="9">
    <source>
        <dbReference type="EMBL" id="SIO42997.1"/>
    </source>
</evidence>
<dbReference type="InterPro" id="IPR036318">
    <property type="entry name" value="FAD-bd_PCMH-like_sf"/>
</dbReference>
<evidence type="ECO:0000256" key="7">
    <source>
        <dbReference type="ARBA" id="ARBA00023014"/>
    </source>
</evidence>
<gene>
    <name evidence="9" type="ORF">SAMN05444168_4337</name>
</gene>
<feature type="domain" description="FAD-binding PCMH-type" evidence="8">
    <location>
        <begin position="61"/>
        <end position="289"/>
    </location>
</feature>
<dbReference type="InterPro" id="IPR016166">
    <property type="entry name" value="FAD-bd_PCMH"/>
</dbReference>
<dbReference type="InterPro" id="IPR017900">
    <property type="entry name" value="4Fe4S_Fe_S_CS"/>
</dbReference>
<dbReference type="Proteomes" id="UP000184693">
    <property type="component" value="Unassembled WGS sequence"/>
</dbReference>
<dbReference type="Gene3D" id="3.30.70.2740">
    <property type="match status" value="1"/>
</dbReference>